<sequence>MSESTSRSYARSTSGPRAVDSGTGRDKNRSSSKRQRSDNDDDKSSRRPSKDDHRSPKKDSSTPRRKQSSSRRSTETHVERPYFELDVIGQPRPGVPLADQPINAAAVDTSSLFAVASLVADNRSGERVPLEAGMMTGQKMFDSVHSIPEECADRLANNEPCRLVLGYVSFPDMLIRQSGTYRLRITLIKMSAAGSGGGSSILAVDSDPVKVERRQTAAAAAAPRKVQRVYS</sequence>
<evidence type="ECO:0000256" key="1">
    <source>
        <dbReference type="SAM" id="MobiDB-lite"/>
    </source>
</evidence>
<keyword evidence="3" id="KW-1185">Reference proteome</keyword>
<dbReference type="Gene3D" id="2.60.40.3960">
    <property type="entry name" value="Velvet domain"/>
    <property type="match status" value="1"/>
</dbReference>
<evidence type="ECO:0008006" key="4">
    <source>
        <dbReference type="Google" id="ProtNLM"/>
    </source>
</evidence>
<feature type="compositionally biased region" description="Polar residues" evidence="1">
    <location>
        <begin position="1"/>
        <end position="15"/>
    </location>
</feature>
<gene>
    <name evidence="2" type="ORF">LTR78_003147</name>
</gene>
<organism evidence="2 3">
    <name type="scientific">Recurvomyces mirabilis</name>
    <dbReference type="NCBI Taxonomy" id="574656"/>
    <lineage>
        <taxon>Eukaryota</taxon>
        <taxon>Fungi</taxon>
        <taxon>Dikarya</taxon>
        <taxon>Ascomycota</taxon>
        <taxon>Pezizomycotina</taxon>
        <taxon>Dothideomycetes</taxon>
        <taxon>Dothideomycetidae</taxon>
        <taxon>Mycosphaerellales</taxon>
        <taxon>Teratosphaeriaceae</taxon>
        <taxon>Recurvomyces</taxon>
    </lineage>
</organism>
<proteinExistence type="predicted"/>
<dbReference type="AlphaFoldDB" id="A0AAE0WS69"/>
<name>A0AAE0WS69_9PEZI</name>
<dbReference type="Proteomes" id="UP001274830">
    <property type="component" value="Unassembled WGS sequence"/>
</dbReference>
<comment type="caution">
    <text evidence="2">The sequence shown here is derived from an EMBL/GenBank/DDBJ whole genome shotgun (WGS) entry which is preliminary data.</text>
</comment>
<accession>A0AAE0WS69</accession>
<evidence type="ECO:0000313" key="3">
    <source>
        <dbReference type="Proteomes" id="UP001274830"/>
    </source>
</evidence>
<dbReference type="EMBL" id="JAUTXT010000008">
    <property type="protein sequence ID" value="KAK3676942.1"/>
    <property type="molecule type" value="Genomic_DNA"/>
</dbReference>
<dbReference type="InterPro" id="IPR038491">
    <property type="entry name" value="Velvet_dom_sf"/>
</dbReference>
<feature type="region of interest" description="Disordered" evidence="1">
    <location>
        <begin position="1"/>
        <end position="83"/>
    </location>
</feature>
<feature type="compositionally biased region" description="Basic and acidic residues" evidence="1">
    <location>
        <begin position="23"/>
        <end position="62"/>
    </location>
</feature>
<protein>
    <recommendedName>
        <fullName evidence="4">Velvet domain-containing protein</fullName>
    </recommendedName>
</protein>
<reference evidence="2" key="1">
    <citation type="submission" date="2023-07" db="EMBL/GenBank/DDBJ databases">
        <title>Black Yeasts Isolated from many extreme environments.</title>
        <authorList>
            <person name="Coleine C."/>
            <person name="Stajich J.E."/>
            <person name="Selbmann L."/>
        </authorList>
    </citation>
    <scope>NUCLEOTIDE SEQUENCE</scope>
    <source>
        <strain evidence="2">CCFEE 5485</strain>
    </source>
</reference>
<feature type="compositionally biased region" description="Basic and acidic residues" evidence="1">
    <location>
        <begin position="72"/>
        <end position="83"/>
    </location>
</feature>
<evidence type="ECO:0000313" key="2">
    <source>
        <dbReference type="EMBL" id="KAK3676942.1"/>
    </source>
</evidence>